<evidence type="ECO:0000256" key="5">
    <source>
        <dbReference type="ARBA" id="ARBA00022824"/>
    </source>
</evidence>
<feature type="coiled-coil region" evidence="10">
    <location>
        <begin position="292"/>
        <end position="319"/>
    </location>
</feature>
<dbReference type="InterPro" id="IPR055282">
    <property type="entry name" value="PPI1-4"/>
</dbReference>
<evidence type="ECO:0000256" key="1">
    <source>
        <dbReference type="ARBA" id="ARBA00004162"/>
    </source>
</evidence>
<comment type="caution">
    <text evidence="11">The sequence shown here is derived from an EMBL/GenBank/DDBJ whole genome shotgun (WGS) entry which is preliminary data.</text>
</comment>
<comment type="subcellular location">
    <subcellularLocation>
        <location evidence="1">Cell membrane</location>
        <topology evidence="1">Single-pass membrane protein</topology>
    </subcellularLocation>
    <subcellularLocation>
        <location evidence="2">Endoplasmic reticulum membrane</location>
        <topology evidence="2">Single-pass membrane protein</topology>
    </subcellularLocation>
</comment>
<evidence type="ECO:0000313" key="12">
    <source>
        <dbReference type="Proteomes" id="UP000245207"/>
    </source>
</evidence>
<accession>A0A2U1NU71</accession>
<dbReference type="EMBL" id="PKPP01002187">
    <property type="protein sequence ID" value="PWA77020.1"/>
    <property type="molecule type" value="Genomic_DNA"/>
</dbReference>
<keyword evidence="7 10" id="KW-0175">Coiled coil</keyword>
<evidence type="ECO:0000256" key="9">
    <source>
        <dbReference type="ARBA" id="ARBA00038080"/>
    </source>
</evidence>
<keyword evidence="12" id="KW-1185">Reference proteome</keyword>
<keyword evidence="8" id="KW-0472">Membrane</keyword>
<protein>
    <submittedName>
        <fullName evidence="11">Uncharacterized protein</fullName>
    </submittedName>
</protein>
<evidence type="ECO:0000256" key="2">
    <source>
        <dbReference type="ARBA" id="ARBA00004389"/>
    </source>
</evidence>
<gene>
    <name evidence="11" type="ORF">CTI12_AA227000</name>
</gene>
<proteinExistence type="inferred from homology"/>
<dbReference type="GO" id="GO:0005789">
    <property type="term" value="C:endoplasmic reticulum membrane"/>
    <property type="evidence" value="ECO:0007669"/>
    <property type="project" value="UniProtKB-SubCell"/>
</dbReference>
<evidence type="ECO:0000256" key="8">
    <source>
        <dbReference type="ARBA" id="ARBA00023136"/>
    </source>
</evidence>
<reference evidence="11 12" key="1">
    <citation type="journal article" date="2018" name="Mol. Plant">
        <title>The genome of Artemisia annua provides insight into the evolution of Asteraceae family and artemisinin biosynthesis.</title>
        <authorList>
            <person name="Shen Q."/>
            <person name="Zhang L."/>
            <person name="Liao Z."/>
            <person name="Wang S."/>
            <person name="Yan T."/>
            <person name="Shi P."/>
            <person name="Liu M."/>
            <person name="Fu X."/>
            <person name="Pan Q."/>
            <person name="Wang Y."/>
            <person name="Lv Z."/>
            <person name="Lu X."/>
            <person name="Zhang F."/>
            <person name="Jiang W."/>
            <person name="Ma Y."/>
            <person name="Chen M."/>
            <person name="Hao X."/>
            <person name="Li L."/>
            <person name="Tang Y."/>
            <person name="Lv G."/>
            <person name="Zhou Y."/>
            <person name="Sun X."/>
            <person name="Brodelius P.E."/>
            <person name="Rose J.K.C."/>
            <person name="Tang K."/>
        </authorList>
    </citation>
    <scope>NUCLEOTIDE SEQUENCE [LARGE SCALE GENOMIC DNA]</scope>
    <source>
        <strain evidence="12">cv. Huhao1</strain>
        <tissue evidence="11">Leaf</tissue>
    </source>
</reference>
<dbReference type="AlphaFoldDB" id="A0A2U1NU71"/>
<keyword evidence="4" id="KW-0812">Transmembrane</keyword>
<dbReference type="GO" id="GO:0005886">
    <property type="term" value="C:plasma membrane"/>
    <property type="evidence" value="ECO:0007669"/>
    <property type="project" value="UniProtKB-SubCell"/>
</dbReference>
<keyword evidence="5" id="KW-0256">Endoplasmic reticulum</keyword>
<evidence type="ECO:0000313" key="11">
    <source>
        <dbReference type="EMBL" id="PWA77020.1"/>
    </source>
</evidence>
<keyword evidence="3" id="KW-1003">Cell membrane</keyword>
<evidence type="ECO:0000256" key="10">
    <source>
        <dbReference type="SAM" id="Coils"/>
    </source>
</evidence>
<name>A0A2U1NU71_ARTAN</name>
<comment type="similarity">
    <text evidence="9">Belongs to the plant Proton pump-interactor protein family.</text>
</comment>
<keyword evidence="6" id="KW-1133">Transmembrane helix</keyword>
<dbReference type="PANTHER" id="PTHR32219:SF24">
    <property type="entry name" value="PROTON PUMP-INTERACTOR"/>
    <property type="match status" value="1"/>
</dbReference>
<evidence type="ECO:0000256" key="6">
    <source>
        <dbReference type="ARBA" id="ARBA00022989"/>
    </source>
</evidence>
<dbReference type="Proteomes" id="UP000245207">
    <property type="component" value="Unassembled WGS sequence"/>
</dbReference>
<evidence type="ECO:0000256" key="4">
    <source>
        <dbReference type="ARBA" id="ARBA00022692"/>
    </source>
</evidence>
<dbReference type="OrthoDB" id="1531202at2759"/>
<sequence>MTGQRAIIQKDEVVLLTSQMDESNCNRKEPKMSIKNTKQLDSSNVEYIASPRAVKKDIAEKLYQVLQFCESNIIQEIDKCKKDEIRIKNEIMLLSSCDKRGERKKQPIKNLEEALREVKPPIRSIPRTTGFLHLTKKYEQTPNYVGTDKKRCHNRVKKGQMDFEYFRKVQEELLLSMRSDKRPTFYDAQELNNVVHGIGAQELNYVMESLVHRIQHGNNNRAEEAILYHEIRNLNDTIEIYTAPTRPADTPTWAWEGRLFHETRRLTRDKQYRQHKLKIVLNQLEKAHTVRRGQLNLELDLLRKNIRCMEKLLEKISLRRMKAYKCAYKLEERQNEVKSSYTEYKSSLMTYVKELARRGDIVELMQVCDRQL</sequence>
<evidence type="ECO:0000256" key="7">
    <source>
        <dbReference type="ARBA" id="ARBA00023054"/>
    </source>
</evidence>
<organism evidence="11 12">
    <name type="scientific">Artemisia annua</name>
    <name type="common">Sweet wormwood</name>
    <dbReference type="NCBI Taxonomy" id="35608"/>
    <lineage>
        <taxon>Eukaryota</taxon>
        <taxon>Viridiplantae</taxon>
        <taxon>Streptophyta</taxon>
        <taxon>Embryophyta</taxon>
        <taxon>Tracheophyta</taxon>
        <taxon>Spermatophyta</taxon>
        <taxon>Magnoliopsida</taxon>
        <taxon>eudicotyledons</taxon>
        <taxon>Gunneridae</taxon>
        <taxon>Pentapetalae</taxon>
        <taxon>asterids</taxon>
        <taxon>campanulids</taxon>
        <taxon>Asterales</taxon>
        <taxon>Asteraceae</taxon>
        <taxon>Asteroideae</taxon>
        <taxon>Anthemideae</taxon>
        <taxon>Artemisiinae</taxon>
        <taxon>Artemisia</taxon>
    </lineage>
</organism>
<evidence type="ECO:0000256" key="3">
    <source>
        <dbReference type="ARBA" id="ARBA00022475"/>
    </source>
</evidence>
<dbReference type="PANTHER" id="PTHR32219">
    <property type="entry name" value="RNA-BINDING PROTEIN YLMH-RELATED"/>
    <property type="match status" value="1"/>
</dbReference>